<accession>A0A9Q8ZIA2</accession>
<sequence length="422" mass="46156">MSLSSQSVENIKSTLDNFVKDGAPGLVFHAVDRSGKTLVELASGTVGVDSDQPMDAQTTMFWIASCTKLVTVISVLQLVEQNKIPLDDAEFVKKIAPELAEKKVYPDGVNGVEKEKEITMRMLLSHTAGFGYRFADPRIKEDGIEGSHGDKNDILNAKLLNQPGSMFEYGTQAIQAAKDISQVNIDWAGIILERVTGQKLGEYFQQHVFDPLDIPADGATMFPSPSVQKNLARMHQRDPSGVLHENPHLYIGPLTCPPEKQADFLQSGGAGLFSKPKEYVKILATLLNDGTSPLTNKQILKKETVDLMWENQIPDQPDFARMDMAPANPLLLNHAKEMYPQPGNPPQGWGFGGFLTIAPGQTGRGANTMWWMGLCNCFWWVDREKGVAGMLAAQVLPNGDGKVIPAWVMAEMGVYQGLAASS</sequence>
<evidence type="ECO:0000313" key="2">
    <source>
        <dbReference type="EMBL" id="USP82695.1"/>
    </source>
</evidence>
<proteinExistence type="predicted"/>
<organism evidence="2 3">
    <name type="scientific">Curvularia clavata</name>
    <dbReference type="NCBI Taxonomy" id="95742"/>
    <lineage>
        <taxon>Eukaryota</taxon>
        <taxon>Fungi</taxon>
        <taxon>Dikarya</taxon>
        <taxon>Ascomycota</taxon>
        <taxon>Pezizomycotina</taxon>
        <taxon>Dothideomycetes</taxon>
        <taxon>Pleosporomycetidae</taxon>
        <taxon>Pleosporales</taxon>
        <taxon>Pleosporineae</taxon>
        <taxon>Pleosporaceae</taxon>
        <taxon>Curvularia</taxon>
    </lineage>
</organism>
<dbReference type="PANTHER" id="PTHR43283">
    <property type="entry name" value="BETA-LACTAMASE-RELATED"/>
    <property type="match status" value="1"/>
</dbReference>
<dbReference type="PANTHER" id="PTHR43283:SF3">
    <property type="entry name" value="BETA-LACTAMASE FAMILY PROTEIN (AFU_ORTHOLOGUE AFUA_5G07500)"/>
    <property type="match status" value="1"/>
</dbReference>
<protein>
    <recommendedName>
        <fullName evidence="1">Beta-lactamase-related domain-containing protein</fullName>
    </recommendedName>
</protein>
<dbReference type="InterPro" id="IPR050789">
    <property type="entry name" value="Diverse_Enzym_Activities"/>
</dbReference>
<dbReference type="InterPro" id="IPR001466">
    <property type="entry name" value="Beta-lactam-related"/>
</dbReference>
<keyword evidence="3" id="KW-1185">Reference proteome</keyword>
<dbReference type="Proteomes" id="UP001056012">
    <property type="component" value="Chromosome 8"/>
</dbReference>
<dbReference type="SUPFAM" id="SSF56601">
    <property type="entry name" value="beta-lactamase/transpeptidase-like"/>
    <property type="match status" value="1"/>
</dbReference>
<dbReference type="VEuPathDB" id="FungiDB:yc1106_09969"/>
<dbReference type="EMBL" id="CP089281">
    <property type="protein sequence ID" value="USP82695.1"/>
    <property type="molecule type" value="Genomic_DNA"/>
</dbReference>
<gene>
    <name evidence="2" type="ORF">yc1106_09969</name>
</gene>
<reference evidence="2" key="1">
    <citation type="submission" date="2021-12" db="EMBL/GenBank/DDBJ databases">
        <title>Curvularia clavata genome.</title>
        <authorList>
            <person name="Cao Y."/>
        </authorList>
    </citation>
    <scope>NUCLEOTIDE SEQUENCE</scope>
    <source>
        <strain evidence="2">Yc1106</strain>
    </source>
</reference>
<feature type="domain" description="Beta-lactamase-related" evidence="1">
    <location>
        <begin position="14"/>
        <end position="400"/>
    </location>
</feature>
<dbReference type="Gene3D" id="3.40.710.10">
    <property type="entry name" value="DD-peptidase/beta-lactamase superfamily"/>
    <property type="match status" value="1"/>
</dbReference>
<dbReference type="InterPro" id="IPR012338">
    <property type="entry name" value="Beta-lactam/transpept-like"/>
</dbReference>
<name>A0A9Q8ZIA2_CURCL</name>
<dbReference type="Pfam" id="PF00144">
    <property type="entry name" value="Beta-lactamase"/>
    <property type="match status" value="1"/>
</dbReference>
<dbReference type="AlphaFoldDB" id="A0A9Q8ZIA2"/>
<dbReference type="OrthoDB" id="428260at2759"/>
<evidence type="ECO:0000259" key="1">
    <source>
        <dbReference type="Pfam" id="PF00144"/>
    </source>
</evidence>
<evidence type="ECO:0000313" key="3">
    <source>
        <dbReference type="Proteomes" id="UP001056012"/>
    </source>
</evidence>